<reference evidence="12 13" key="1">
    <citation type="journal article" name="Sci. Rep.">
        <title>Telomere-to-telomere assembled and centromere annotated genomes of the two main subspecies of the button mushroom Agaricus bisporus reveal especially polymorphic chromosome ends.</title>
        <authorList>
            <person name="Sonnenberg A.S.M."/>
            <person name="Sedaghat-Telgerd N."/>
            <person name="Lavrijssen B."/>
            <person name="Ohm R.A."/>
            <person name="Hendrickx P.M."/>
            <person name="Scholtmeijer K."/>
            <person name="Baars J.J.P."/>
            <person name="van Peer A."/>
        </authorList>
    </citation>
    <scope>NUCLEOTIDE SEQUENCE [LARGE SCALE GENOMIC DNA]</scope>
    <source>
        <strain evidence="12 13">H119_p4</strain>
    </source>
</reference>
<name>A0A8H7F6J8_AGABI</name>
<dbReference type="Gene3D" id="3.90.70.10">
    <property type="entry name" value="Cysteine proteinases"/>
    <property type="match status" value="1"/>
</dbReference>
<dbReference type="GO" id="GO:0003676">
    <property type="term" value="F:nucleic acid binding"/>
    <property type="evidence" value="ECO:0007669"/>
    <property type="project" value="InterPro"/>
</dbReference>
<dbReference type="PANTHER" id="PTHR15728:SF0">
    <property type="entry name" value="PAN2-PAN3 DEADENYLATION COMPLEX CATALYTIC SUBUNIT PAN2"/>
    <property type="match status" value="1"/>
</dbReference>
<dbReference type="Proteomes" id="UP000629468">
    <property type="component" value="Unassembled WGS sequence"/>
</dbReference>
<evidence type="ECO:0000259" key="11">
    <source>
        <dbReference type="PROSITE" id="PS50235"/>
    </source>
</evidence>
<dbReference type="InterPro" id="IPR013520">
    <property type="entry name" value="Ribonucl_H"/>
</dbReference>
<dbReference type="InterPro" id="IPR050785">
    <property type="entry name" value="PAN2-PAN3_catalytic_subunit"/>
</dbReference>
<organism evidence="12 13">
    <name type="scientific">Agaricus bisporus var. burnettii</name>
    <dbReference type="NCBI Taxonomy" id="192524"/>
    <lineage>
        <taxon>Eukaryota</taxon>
        <taxon>Fungi</taxon>
        <taxon>Dikarya</taxon>
        <taxon>Basidiomycota</taxon>
        <taxon>Agaricomycotina</taxon>
        <taxon>Agaricomycetes</taxon>
        <taxon>Agaricomycetidae</taxon>
        <taxon>Agaricales</taxon>
        <taxon>Agaricineae</taxon>
        <taxon>Agaricaceae</taxon>
        <taxon>Agaricus</taxon>
    </lineage>
</organism>
<dbReference type="InterPro" id="IPR001680">
    <property type="entry name" value="WD40_rpt"/>
</dbReference>
<feature type="binding site" evidence="9">
    <location>
        <position position="862"/>
    </location>
    <ligand>
        <name>a divalent metal cation</name>
        <dbReference type="ChEBI" id="CHEBI:60240"/>
        <note>catalytic</note>
    </ligand>
</feature>
<dbReference type="PROSITE" id="PS50235">
    <property type="entry name" value="USP_3"/>
    <property type="match status" value="1"/>
</dbReference>
<dbReference type="EC" id="3.1.13.4" evidence="9"/>
<keyword evidence="8 9" id="KW-0269">Exonuclease</keyword>
<evidence type="ECO:0000256" key="10">
    <source>
        <dbReference type="SAM" id="MobiDB-lite"/>
    </source>
</evidence>
<protein>
    <recommendedName>
        <fullName evidence="9">PAN2-PAN3 deadenylation complex catalytic subunit PAN2</fullName>
        <ecNumber evidence="9">3.1.13.4</ecNumber>
    </recommendedName>
    <alternativeName>
        <fullName evidence="9">PAB1P-dependent poly(A)-specific ribonuclease</fullName>
    </alternativeName>
    <alternativeName>
        <fullName evidence="9">Poly(A)-nuclease deadenylation complex subunit 2</fullName>
        <shortName evidence="9">PAN deadenylation complex subunit 2</shortName>
    </alternativeName>
</protein>
<feature type="binding site" evidence="9">
    <location>
        <position position="969"/>
    </location>
    <ligand>
        <name>a divalent metal cation</name>
        <dbReference type="ChEBI" id="CHEBI:60240"/>
        <note>catalytic</note>
    </ligand>
</feature>
<evidence type="ECO:0000256" key="4">
    <source>
        <dbReference type="ARBA" id="ARBA00022664"/>
    </source>
</evidence>
<dbReference type="AlphaFoldDB" id="A0A8H7F6J8"/>
<evidence type="ECO:0000256" key="3">
    <source>
        <dbReference type="ARBA" id="ARBA00022574"/>
    </source>
</evidence>
<comment type="cofactor">
    <cofactor evidence="9">
        <name>a divalent metal cation</name>
        <dbReference type="ChEBI" id="CHEBI:60240"/>
    </cofactor>
    <text evidence="9">Binds 2 metal cations per subunit in the catalytic exonuclease domain.</text>
</comment>
<comment type="domain">
    <text evidence="9">Contains a pseudo-UCH domain. This ubiquitin C-terminal hydrolase (UCH)-like or ubiquitin specific protease (USP)-like domain is predicted to be catalytically inactive because it lacks the active site catalytic triad characteristic of thiol proteases, with residues at the equivalent structural positions that are incompatible with catalysis, and it cannot bind ubiquitin. It functions as a structural scaffold for intra- and intermolecular interactions in the complex.</text>
</comment>
<evidence type="ECO:0000256" key="6">
    <source>
        <dbReference type="ARBA" id="ARBA00022723"/>
    </source>
</evidence>
<gene>
    <name evidence="9" type="primary">PAN2</name>
    <name evidence="12" type="ORF">Agabi119p4_3157</name>
</gene>
<dbReference type="Pfam" id="PF00929">
    <property type="entry name" value="RNase_T"/>
    <property type="match status" value="1"/>
</dbReference>
<keyword evidence="4 9" id="KW-0507">mRNA processing</keyword>
<comment type="caution">
    <text evidence="9">Lacks conserved residue(s) required for the propagation of feature annotation.</text>
</comment>
<evidence type="ECO:0000313" key="12">
    <source>
        <dbReference type="EMBL" id="KAF7778812.1"/>
    </source>
</evidence>
<keyword evidence="7 9" id="KW-0378">Hydrolase</keyword>
<feature type="binding site" evidence="9">
    <location>
        <position position="860"/>
    </location>
    <ligand>
        <name>a divalent metal cation</name>
        <dbReference type="ChEBI" id="CHEBI:60240"/>
        <note>catalytic</note>
    </ligand>
</feature>
<evidence type="ECO:0000256" key="1">
    <source>
        <dbReference type="ARBA" id="ARBA00004496"/>
    </source>
</evidence>
<dbReference type="InterPro" id="IPR036322">
    <property type="entry name" value="WD40_repeat_dom_sf"/>
</dbReference>
<evidence type="ECO:0000256" key="5">
    <source>
        <dbReference type="ARBA" id="ARBA00022722"/>
    </source>
</evidence>
<dbReference type="InterPro" id="IPR030843">
    <property type="entry name" value="PAN2"/>
</dbReference>
<comment type="catalytic activity">
    <reaction evidence="9">
        <text>Exonucleolytic cleavage of poly(A) to 5'-AMP.</text>
        <dbReference type="EC" id="3.1.13.4"/>
    </reaction>
</comment>
<evidence type="ECO:0000313" key="13">
    <source>
        <dbReference type="Proteomes" id="UP000629468"/>
    </source>
</evidence>
<keyword evidence="3" id="KW-0853">WD repeat</keyword>
<dbReference type="InterPro" id="IPR028889">
    <property type="entry name" value="USP"/>
</dbReference>
<dbReference type="PANTHER" id="PTHR15728">
    <property type="entry name" value="DEADENYLATION COMPLEX CATALYTIC SUBUNIT PAN2"/>
    <property type="match status" value="1"/>
</dbReference>
<accession>A0A8H7F6J8</accession>
<evidence type="ECO:0000256" key="9">
    <source>
        <dbReference type="HAMAP-Rule" id="MF_03182"/>
    </source>
</evidence>
<comment type="function">
    <text evidence="9">Catalytic subunit of the poly(A)-nuclease (PAN) deadenylation complex, one of two cytoplasmic mRNA deadenylases involved in mRNA turnover. PAN specifically shortens poly(A) tails of RNA and the activity is stimulated by poly(A)-binding protein PAB1. PAN deadenylation is followed by rapid degradation of the shortened mRNA tails by the CCR4-NOT complex. Deadenylated mRNAs are then degraded by two alternative mechanisms, namely exosome-mediated 3'-5' exonucleolytic degradation, or deadenlyation-dependent mRNA decaping and subsequent 5'-3' exonucleolytic degradation by XRN1. May also be involved in post-transcriptional maturation of mRNA poly(A) tails.</text>
</comment>
<keyword evidence="6 9" id="KW-0479">Metal-binding</keyword>
<dbReference type="CDD" id="cd06143">
    <property type="entry name" value="PAN2_exo"/>
    <property type="match status" value="1"/>
</dbReference>
<dbReference type="SMART" id="SM00479">
    <property type="entry name" value="EXOIII"/>
    <property type="match status" value="1"/>
</dbReference>
<evidence type="ECO:0000256" key="7">
    <source>
        <dbReference type="ARBA" id="ARBA00022801"/>
    </source>
</evidence>
<sequence length="1123" mass="125315">MSTSYRPTNPVSAGHPLPSSVTALSFDPVSDILWAGDNNGVVTGIYTSRGYRGVFFPVGGDFAVSKISAGDNYVRALGSASEGLGSWAKGGMNKWFHRSSTSLTTFSDSNNSSHSLVLSTAGLEVLFLNSMTGNVFSSSALISGSADGYLRLHDPRTGMARSGGSENQVVKAHQCSIQGLQTTGNYIFTIGQSERQSRPIPDPLVKVYDLRTMRALPPMPFSSNPAFINVLPKRSSSIAVVSDQGLIHVMDASNISAASEFYQLNVTSYITSMSISPTGTFMAFGDADGTIHMMSQAEEGSNMPFNGFDGQPITWMDTPEQIPEIDWTESTPLNTIGLPYFDSPLFSSWTPLLASTNVGYPPPQKIPAQILGTMKVNDNVAYAAMPKELKGRRNVSSSTSRKPNGRFRSGHSRQNNSTDNIFHDVVEEVPVMYRKVEIEYSKFGVEDFDFEFYNKTSYSGLETHILNSYTNPIVQVMHYLWPIRRLAKSHITTNCPRENCLLCELGFVVRMLEDAKGTNCQTSNFCKAIGILAQTANAIELIDYGRDSADVDYAHKIQVFNRFLIDQLSSEGNTFPSNTAVVRRPPLPTVHGVNFPSPVTQLMGIDGKNVMTCMTCKKTREKEGLTHIVDLMYPRKQTSNDQPSSADFSAVLRNSLLRNVSHKATCPACKHLTISTSKRYIPSQLLPPILVVNANVYNEETWEYWQDGKNKSFLQPQVNIHGQIDGNDDPEVASYVIRAIVVQVKVKNKPSHLVAVIKVPEAEHNDLTSPWFIFNDFVVNNVSEDEALSFPDRWKVPAIVYLERSNVQSTLDFGQLPDQLDPSILYQDTSIALCRDRSLVRHDPLRPDELPTPGTVVAIDAEFVKMQQEESEFRSDGSTKVIRPARLSLARVSVLRGDGLRQGIPFIDDYIHTSEIIVDYLTEFSGIKPGDLDPALTSMTLIPLKVAYKKLRFLVDRGCIFIGHGLAKDFRIINIYVPPHQVIDTVDLYFLKNRQRRLSLRFLTWFVLDEHIQQDTHDSIEDARCALKLYNAFQSFEEQGVFDQKLDELYKEGRQYNFKPPAIPDQPATPVPEHTLSPPPLQSQYFSHPGPIFDPQFAQIYTAAHSMTGYPLQRPPTNRNWRR</sequence>
<keyword evidence="5 9" id="KW-0540">Nuclease</keyword>
<comment type="subunit">
    <text evidence="9">Forms a heterotrimer with an asymmetric homodimer of the regulatory subunit PAN3 to form the poly(A)-nuclease (PAN) deadenylation complex.</text>
</comment>
<dbReference type="EMBL" id="JABXXO010000004">
    <property type="protein sequence ID" value="KAF7778812.1"/>
    <property type="molecule type" value="Genomic_DNA"/>
</dbReference>
<dbReference type="SUPFAM" id="SSF50978">
    <property type="entry name" value="WD40 repeat-like"/>
    <property type="match status" value="1"/>
</dbReference>
<dbReference type="HAMAP" id="MF_03182">
    <property type="entry name" value="PAN2"/>
    <property type="match status" value="1"/>
</dbReference>
<keyword evidence="2 9" id="KW-0963">Cytoplasm</keyword>
<dbReference type="Pfam" id="PF13423">
    <property type="entry name" value="UCH_1"/>
    <property type="match status" value="1"/>
</dbReference>
<feature type="region of interest" description="Disordered" evidence="10">
    <location>
        <begin position="1059"/>
        <end position="1080"/>
    </location>
</feature>
<dbReference type="Gene3D" id="2.130.10.10">
    <property type="entry name" value="YVTN repeat-like/Quinoprotein amine dehydrogenase"/>
    <property type="match status" value="1"/>
</dbReference>
<dbReference type="GO" id="GO:0046872">
    <property type="term" value="F:metal ion binding"/>
    <property type="evidence" value="ECO:0007669"/>
    <property type="project" value="UniProtKB-KW"/>
</dbReference>
<dbReference type="InterPro" id="IPR012337">
    <property type="entry name" value="RNaseH-like_sf"/>
</dbReference>
<feature type="binding site" evidence="9">
    <location>
        <position position="1022"/>
    </location>
    <ligand>
        <name>a divalent metal cation</name>
        <dbReference type="ChEBI" id="CHEBI:60240"/>
        <note>catalytic</note>
    </ligand>
</feature>
<dbReference type="GO" id="GO:0000932">
    <property type="term" value="C:P-body"/>
    <property type="evidence" value="ECO:0007669"/>
    <property type="project" value="TreeGrafter"/>
</dbReference>
<dbReference type="SUPFAM" id="SSF53098">
    <property type="entry name" value="Ribonuclease H-like"/>
    <property type="match status" value="1"/>
</dbReference>
<feature type="domain" description="USP" evidence="11">
    <location>
        <begin position="459"/>
        <end position="805"/>
    </location>
</feature>
<proteinExistence type="inferred from homology"/>
<dbReference type="SUPFAM" id="SSF54001">
    <property type="entry name" value="Cysteine proteinases"/>
    <property type="match status" value="1"/>
</dbReference>
<dbReference type="InterPro" id="IPR048841">
    <property type="entry name" value="PAN2_N"/>
</dbReference>
<evidence type="ECO:0000256" key="8">
    <source>
        <dbReference type="ARBA" id="ARBA00022839"/>
    </source>
</evidence>
<dbReference type="InterPro" id="IPR036397">
    <property type="entry name" value="RNaseH_sf"/>
</dbReference>
<dbReference type="InterPro" id="IPR028881">
    <property type="entry name" value="PAN2_UCH_dom"/>
</dbReference>
<dbReference type="GO" id="GO:0031251">
    <property type="term" value="C:PAN complex"/>
    <property type="evidence" value="ECO:0007669"/>
    <property type="project" value="UniProtKB-UniRule"/>
</dbReference>
<comment type="domain">
    <text evidence="9">The linker, or PAN3 interaction domain (PID), between the WD40 repeats and the pseudo-UCH domain mediates interaction with PAN3.</text>
</comment>
<dbReference type="Gene3D" id="3.30.420.10">
    <property type="entry name" value="Ribonuclease H-like superfamily/Ribonuclease H"/>
    <property type="match status" value="1"/>
</dbReference>
<comment type="similarity">
    <text evidence="9">Belongs to the peptidase C19 family. PAN2 subfamily.</text>
</comment>
<dbReference type="GO" id="GO:0006397">
    <property type="term" value="P:mRNA processing"/>
    <property type="evidence" value="ECO:0007669"/>
    <property type="project" value="UniProtKB-KW"/>
</dbReference>
<dbReference type="InterPro" id="IPR038765">
    <property type="entry name" value="Papain-like_cys_pep_sf"/>
</dbReference>
<comment type="activity regulation">
    <text evidence="9">Positively regulated by the regulatory subunit PAN3.</text>
</comment>
<feature type="compositionally biased region" description="Pro residues" evidence="10">
    <location>
        <begin position="1061"/>
        <end position="1070"/>
    </location>
</feature>
<feature type="region of interest" description="Disordered" evidence="10">
    <location>
        <begin position="390"/>
        <end position="419"/>
    </location>
</feature>
<comment type="caution">
    <text evidence="12">The sequence shown here is derived from an EMBL/GenBank/DDBJ whole genome shotgun (WGS) entry which is preliminary data.</text>
</comment>
<dbReference type="InterPro" id="IPR015943">
    <property type="entry name" value="WD40/YVTN_repeat-like_dom_sf"/>
</dbReference>
<dbReference type="Pfam" id="PF20770">
    <property type="entry name" value="PAN2_N"/>
    <property type="match status" value="1"/>
</dbReference>
<dbReference type="GO" id="GO:0004535">
    <property type="term" value="F:poly(A)-specific ribonuclease activity"/>
    <property type="evidence" value="ECO:0007669"/>
    <property type="project" value="UniProtKB-UniRule"/>
</dbReference>
<dbReference type="GO" id="GO:0000289">
    <property type="term" value="P:nuclear-transcribed mRNA poly(A) tail shortening"/>
    <property type="evidence" value="ECO:0007669"/>
    <property type="project" value="UniProtKB-UniRule"/>
</dbReference>
<dbReference type="SMART" id="SM00320">
    <property type="entry name" value="WD40"/>
    <property type="match status" value="3"/>
</dbReference>
<dbReference type="FunFam" id="3.30.420.10:FF:000028">
    <property type="entry name" value="PAN2-PAN3 deadenylation complex catalytic subunit PAN2"/>
    <property type="match status" value="1"/>
</dbReference>
<comment type="subcellular location">
    <subcellularLocation>
        <location evidence="1 9">Cytoplasm</location>
    </subcellularLocation>
</comment>
<evidence type="ECO:0000256" key="2">
    <source>
        <dbReference type="ARBA" id="ARBA00022490"/>
    </source>
</evidence>